<dbReference type="SUPFAM" id="SSF46689">
    <property type="entry name" value="Homeodomain-like"/>
    <property type="match status" value="1"/>
</dbReference>
<comment type="caution">
    <text evidence="1">The sequence shown here is derived from an EMBL/GenBank/DDBJ whole genome shotgun (WGS) entry which is preliminary data.</text>
</comment>
<reference evidence="1" key="1">
    <citation type="submission" date="2012-11" db="EMBL/GenBank/DDBJ databases">
        <title>Dependencies among metagenomic species, viruses, plasmids and units of genetic variation.</title>
        <authorList>
            <person name="Nielsen H.B."/>
            <person name="Almeida M."/>
            <person name="Juncker A.S."/>
            <person name="Rasmussen S."/>
            <person name="Li J."/>
            <person name="Sunagawa S."/>
            <person name="Plichta D."/>
            <person name="Gautier L."/>
            <person name="Le Chatelier E."/>
            <person name="Peletier E."/>
            <person name="Bonde I."/>
            <person name="Nielsen T."/>
            <person name="Manichanh C."/>
            <person name="Arumugam M."/>
            <person name="Batto J."/>
            <person name="Santos M.B.Q.D."/>
            <person name="Blom N."/>
            <person name="Borruel N."/>
            <person name="Burgdorf K.S."/>
            <person name="Boumezbeur F."/>
            <person name="Casellas F."/>
            <person name="Dore J."/>
            <person name="Guarner F."/>
            <person name="Hansen T."/>
            <person name="Hildebrand F."/>
            <person name="Kaas R.S."/>
            <person name="Kennedy S."/>
            <person name="Kristiansen K."/>
            <person name="Kultima J.R."/>
            <person name="Leonard P."/>
            <person name="Levenez F."/>
            <person name="Lund O."/>
            <person name="Moumen B."/>
            <person name="Le Paslier D."/>
            <person name="Pons N."/>
            <person name="Pedersen O."/>
            <person name="Prifti E."/>
            <person name="Qin J."/>
            <person name="Raes J."/>
            <person name="Tap J."/>
            <person name="Tims S."/>
            <person name="Ussery D.W."/>
            <person name="Yamada T."/>
            <person name="MetaHit consortium"/>
            <person name="Renault P."/>
            <person name="Sicheritz-Ponten T."/>
            <person name="Bork P."/>
            <person name="Wang J."/>
            <person name="Brunak S."/>
            <person name="Ehrlich S.D."/>
        </authorList>
    </citation>
    <scope>NUCLEOTIDE SEQUENCE [LARGE SCALE GENOMIC DNA]</scope>
</reference>
<dbReference type="Proteomes" id="UP000018009">
    <property type="component" value="Unassembled WGS sequence"/>
</dbReference>
<dbReference type="GO" id="GO:0006313">
    <property type="term" value="P:DNA transposition"/>
    <property type="evidence" value="ECO:0007669"/>
    <property type="project" value="InterPro"/>
</dbReference>
<name>R6JYB4_9FIRM</name>
<proteinExistence type="predicted"/>
<dbReference type="AlphaFoldDB" id="R6JYB4"/>
<dbReference type="Pfam" id="PF01527">
    <property type="entry name" value="HTH_Tnp_1"/>
    <property type="match status" value="1"/>
</dbReference>
<dbReference type="RefSeq" id="WP_022203144.1">
    <property type="nucleotide sequence ID" value="NZ_FR886101.1"/>
</dbReference>
<dbReference type="EMBL" id="CBDY010000341">
    <property type="protein sequence ID" value="CDB63839.1"/>
    <property type="molecule type" value="Genomic_DNA"/>
</dbReference>
<dbReference type="GO" id="GO:0003677">
    <property type="term" value="F:DNA binding"/>
    <property type="evidence" value="ECO:0007669"/>
    <property type="project" value="InterPro"/>
</dbReference>
<dbReference type="GO" id="GO:0004803">
    <property type="term" value="F:transposase activity"/>
    <property type="evidence" value="ECO:0007669"/>
    <property type="project" value="InterPro"/>
</dbReference>
<gene>
    <name evidence="1" type="ORF">BN486_03661</name>
</gene>
<organism evidence="1 2">
    <name type="scientific">[Clostridium] clostridioforme CAG:132</name>
    <dbReference type="NCBI Taxonomy" id="1263065"/>
    <lineage>
        <taxon>Bacteria</taxon>
        <taxon>Bacillati</taxon>
        <taxon>Bacillota</taxon>
        <taxon>Clostridia</taxon>
        <taxon>Lachnospirales</taxon>
        <taxon>Lachnospiraceae</taxon>
        <taxon>Enterocloster</taxon>
    </lineage>
</organism>
<evidence type="ECO:0000313" key="2">
    <source>
        <dbReference type="Proteomes" id="UP000018009"/>
    </source>
</evidence>
<sequence>MSRGKYTPEFKAKIVLEILQGERELGAIVAENNLNPNMVRNWKAEFLENASRIFEEHGKAEREAKRKEAAAAKERDKMLKTIGQLTVERNFLQDCFRAVGKPIPELDPEKQR</sequence>
<dbReference type="InterPro" id="IPR009057">
    <property type="entry name" value="Homeodomain-like_sf"/>
</dbReference>
<protein>
    <submittedName>
        <fullName evidence="1">Transposase</fullName>
    </submittedName>
</protein>
<evidence type="ECO:0000313" key="1">
    <source>
        <dbReference type="EMBL" id="CDB63839.1"/>
    </source>
</evidence>
<dbReference type="InterPro" id="IPR002514">
    <property type="entry name" value="Transposase_8"/>
</dbReference>
<accession>R6JYB4</accession>